<feature type="domain" description="Glycoamylase-like" evidence="1">
    <location>
        <begin position="256"/>
        <end position="491"/>
    </location>
</feature>
<protein>
    <submittedName>
        <fullName evidence="2">Tat pathway signal protein</fullName>
    </submittedName>
</protein>
<evidence type="ECO:0000313" key="2">
    <source>
        <dbReference type="EMBL" id="TPW35816.1"/>
    </source>
</evidence>
<dbReference type="RefSeq" id="WP_165600249.1">
    <property type="nucleotide sequence ID" value="NZ_SORZ01000001.1"/>
</dbReference>
<sequence length="511" mass="56664">MAPSSVISLPSAAPRICTLARVRYVLLRGTAGLAAAFLVLYPGSNARAQDQAPPQAQTQPLAPGKGPAKFSDLALADRAFVEDLERRTFDWFWETANPENGLIPDRAPLPEGAASIASVGFGLTAYGIGVDQGYITRQQAAERTLRTLRFLLALPQNDSALGAAGYKGFFYHFLNPHTGLRFADWSELSSVDTALLMVGVLFSQSYFDQENAQEQEIRRTAAALYGRVDWPWMEPHPPLLNMGWSPTPTPHFLSSEWSGYNEGLILYLLALGSPTHPLPASTWQAWTATFAGQWKTFEGHEFLNFAPLFGHQYSESWIDFRDLQDDFNRQHHNDYFTNGRKAAYAQLAYARRNPGHWKDYGDTLWGLTASDGPGEGTRWVDGVQRHFMAYNARGAGADYVSDDGTIAPTAAGGSIAFAPEIALPTLEDMKAHYGKRIYNRYGFVDAFNPSCVTPEGFWADPQQIGIDQGPILLMIANWRNDFVWNVMKRNPVIQAALKKAGFQGGWLDQTR</sequence>
<name>A0A506UR35_9PROT</name>
<dbReference type="EMBL" id="SORZ01000001">
    <property type="protein sequence ID" value="TPW35816.1"/>
    <property type="molecule type" value="Genomic_DNA"/>
</dbReference>
<proteinExistence type="predicted"/>
<organism evidence="2 3">
    <name type="scientific">Oecophyllibacter saccharovorans</name>
    <dbReference type="NCBI Taxonomy" id="2558360"/>
    <lineage>
        <taxon>Bacteria</taxon>
        <taxon>Pseudomonadati</taxon>
        <taxon>Pseudomonadota</taxon>
        <taxon>Alphaproteobacteria</taxon>
        <taxon>Acetobacterales</taxon>
        <taxon>Acetobacteraceae</taxon>
        <taxon>Oecophyllibacter</taxon>
    </lineage>
</organism>
<reference evidence="2 3" key="1">
    <citation type="submission" date="2019-03" db="EMBL/GenBank/DDBJ databases">
        <title>The complete genome sequence of Neokomagataea sp. Jb2 NBRC113641.</title>
        <authorList>
            <person name="Chua K.-O."/>
            <person name="Chan K.-G."/>
            <person name="See-Too W.-S."/>
        </authorList>
    </citation>
    <scope>NUCLEOTIDE SEQUENCE [LARGE SCALE GENOMIC DNA]</scope>
    <source>
        <strain evidence="2 3">Jb2</strain>
    </source>
</reference>
<gene>
    <name evidence="2" type="ORF">E3202_02465</name>
</gene>
<evidence type="ECO:0000313" key="3">
    <source>
        <dbReference type="Proteomes" id="UP000315037"/>
    </source>
</evidence>
<dbReference type="Pfam" id="PF10091">
    <property type="entry name" value="Glycoamylase"/>
    <property type="match status" value="1"/>
</dbReference>
<dbReference type="PIRSF" id="PIRSF028431">
    <property type="entry name" value="UCP028431"/>
    <property type="match status" value="1"/>
</dbReference>
<evidence type="ECO:0000259" key="1">
    <source>
        <dbReference type="Pfam" id="PF10091"/>
    </source>
</evidence>
<comment type="caution">
    <text evidence="2">The sequence shown here is derived from an EMBL/GenBank/DDBJ whole genome shotgun (WGS) entry which is preliminary data.</text>
</comment>
<keyword evidence="3" id="KW-1185">Reference proteome</keyword>
<dbReference type="Proteomes" id="UP000315037">
    <property type="component" value="Unassembled WGS sequence"/>
</dbReference>
<dbReference type="InterPro" id="IPR016883">
    <property type="entry name" value="UCP028431"/>
</dbReference>
<dbReference type="Gene3D" id="1.50.10.140">
    <property type="match status" value="1"/>
</dbReference>
<dbReference type="InterPro" id="IPR019282">
    <property type="entry name" value="Glycoamylase-like_cons_dom"/>
</dbReference>
<dbReference type="AlphaFoldDB" id="A0A506UR35"/>
<accession>A0A506UR35</accession>